<evidence type="ECO:0000313" key="4">
    <source>
        <dbReference type="Proteomes" id="UP000279271"/>
    </source>
</evidence>
<dbReference type="GO" id="GO:0006898">
    <property type="term" value="P:receptor-mediated endocytosis"/>
    <property type="evidence" value="ECO:0007669"/>
    <property type="project" value="TreeGrafter"/>
</dbReference>
<dbReference type="GO" id="GO:0071439">
    <property type="term" value="C:clathrin complex"/>
    <property type="evidence" value="ECO:0007669"/>
    <property type="project" value="TreeGrafter"/>
</dbReference>
<feature type="region of interest" description="Disordered" evidence="2">
    <location>
        <begin position="1"/>
        <end position="44"/>
    </location>
</feature>
<evidence type="ECO:0000256" key="1">
    <source>
        <dbReference type="SAM" id="Coils"/>
    </source>
</evidence>
<proteinExistence type="predicted"/>
<evidence type="ECO:0000313" key="3">
    <source>
        <dbReference type="EMBL" id="RMZ56998.1"/>
    </source>
</evidence>
<name>A0A3M7L2S2_AUXPR</name>
<evidence type="ECO:0000256" key="2">
    <source>
        <dbReference type="SAM" id="MobiDB-lite"/>
    </source>
</evidence>
<feature type="compositionally biased region" description="Low complexity" evidence="2">
    <location>
        <begin position="56"/>
        <end position="71"/>
    </location>
</feature>
<feature type="compositionally biased region" description="Low complexity" evidence="2">
    <location>
        <begin position="92"/>
        <end position="109"/>
    </location>
</feature>
<sequence length="398" mass="41439">MLPPTPTPDADDVPVAEACMEAGPEEAGEGESAGRLPADDRGRGASCVAVAPAAGAVPAGTSGRPPAAASGRRSRSRSRVYCCTAVRCTAATSTRGGPSSASASALSTGWDRPKRAPATMRGPAPVGATHRHQVVRRRPGVKRETGAQGRAAVQRRAGVEGQEPDLGAAAQDRGGHGRRGGAGAPAARRRQPLQAGDGGFGQPDARRGVDLLGAVVHAPEVDAAVLQAQQALGVVAAGRQAQRGGGQHQVPHIFGFKRAGDAMETAAQSGERGIAEDLLRFFVEEGAHDRFAECLDRCRDLVKPDVALEVAWRNGLTDAVMPYLISVLRDYTTKVDTLVHERKEAQEASKLDEEAKKQQEQAANAYLHLNSYLALPAPTSNGAPSPPAFGDAAGFDRF</sequence>
<comment type="caution">
    <text evidence="3">The sequence shown here is derived from an EMBL/GenBank/DDBJ whole genome shotgun (WGS) entry which is preliminary data.</text>
</comment>
<accession>A0A3M7L2S2</accession>
<dbReference type="EMBL" id="QOKY01000132">
    <property type="protein sequence ID" value="RMZ56998.1"/>
    <property type="molecule type" value="Genomic_DNA"/>
</dbReference>
<protein>
    <submittedName>
        <fullName evidence="3">Uncharacterized protein</fullName>
    </submittedName>
</protein>
<organism evidence="3 4">
    <name type="scientific">Auxenochlorella protothecoides</name>
    <name type="common">Green microalga</name>
    <name type="synonym">Chlorella protothecoides</name>
    <dbReference type="NCBI Taxonomy" id="3075"/>
    <lineage>
        <taxon>Eukaryota</taxon>
        <taxon>Viridiplantae</taxon>
        <taxon>Chlorophyta</taxon>
        <taxon>core chlorophytes</taxon>
        <taxon>Trebouxiophyceae</taxon>
        <taxon>Chlorellales</taxon>
        <taxon>Chlorellaceae</taxon>
        <taxon>Auxenochlorella</taxon>
    </lineage>
</organism>
<dbReference type="Gene3D" id="1.25.40.730">
    <property type="match status" value="1"/>
</dbReference>
<dbReference type="Proteomes" id="UP000279271">
    <property type="component" value="Unassembled WGS sequence"/>
</dbReference>
<dbReference type="PANTHER" id="PTHR10292">
    <property type="entry name" value="CLATHRIN HEAVY CHAIN RELATED"/>
    <property type="match status" value="1"/>
</dbReference>
<feature type="region of interest" description="Disordered" evidence="2">
    <location>
        <begin position="56"/>
        <end position="76"/>
    </location>
</feature>
<dbReference type="AlphaFoldDB" id="A0A3M7L2S2"/>
<feature type="coiled-coil region" evidence="1">
    <location>
        <begin position="328"/>
        <end position="361"/>
    </location>
</feature>
<reference evidence="4" key="1">
    <citation type="journal article" date="2018" name="Algal Res.">
        <title>Characterization of plant carbon substrate utilization by Auxenochlorella protothecoides.</title>
        <authorList>
            <person name="Vogler B.W."/>
            <person name="Starkenburg S.R."/>
            <person name="Sudasinghe N."/>
            <person name="Schambach J.Y."/>
            <person name="Rollin J.A."/>
            <person name="Pattathil S."/>
            <person name="Barry A.N."/>
        </authorList>
    </citation>
    <scope>NUCLEOTIDE SEQUENCE [LARGE SCALE GENOMIC DNA]</scope>
    <source>
        <strain evidence="4">UTEX 25</strain>
    </source>
</reference>
<keyword evidence="1" id="KW-0175">Coiled coil</keyword>
<dbReference type="PANTHER" id="PTHR10292:SF1">
    <property type="entry name" value="CLATHRIN HEAVY CHAIN"/>
    <property type="match status" value="1"/>
</dbReference>
<dbReference type="GO" id="GO:0032051">
    <property type="term" value="F:clathrin light chain binding"/>
    <property type="evidence" value="ECO:0007669"/>
    <property type="project" value="TreeGrafter"/>
</dbReference>
<feature type="compositionally biased region" description="Low complexity" evidence="2">
    <location>
        <begin position="146"/>
        <end position="156"/>
    </location>
</feature>
<gene>
    <name evidence="3" type="ORF">APUTEX25_001507</name>
</gene>
<feature type="compositionally biased region" description="Basic residues" evidence="2">
    <location>
        <begin position="129"/>
        <end position="140"/>
    </location>
</feature>
<feature type="region of interest" description="Disordered" evidence="2">
    <location>
        <begin position="92"/>
        <end position="204"/>
    </location>
</feature>